<accession>A0AAE1K0Y0</accession>
<protein>
    <submittedName>
        <fullName evidence="2">Uncharacterized protein</fullName>
    </submittedName>
</protein>
<evidence type="ECO:0000256" key="1">
    <source>
        <dbReference type="SAM" id="MobiDB-lite"/>
    </source>
</evidence>
<reference evidence="2" key="1">
    <citation type="submission" date="2023-10" db="EMBL/GenBank/DDBJ databases">
        <title>Genome assemblies of two species of porcelain crab, Petrolisthes cinctipes and Petrolisthes manimaculis (Anomura: Porcellanidae).</title>
        <authorList>
            <person name="Angst P."/>
        </authorList>
    </citation>
    <scope>NUCLEOTIDE SEQUENCE</scope>
    <source>
        <strain evidence="2">PB745_01</strain>
        <tissue evidence="2">Gill</tissue>
    </source>
</reference>
<organism evidence="2 3">
    <name type="scientific">Petrolisthes cinctipes</name>
    <name type="common">Flat porcelain crab</name>
    <dbReference type="NCBI Taxonomy" id="88211"/>
    <lineage>
        <taxon>Eukaryota</taxon>
        <taxon>Metazoa</taxon>
        <taxon>Ecdysozoa</taxon>
        <taxon>Arthropoda</taxon>
        <taxon>Crustacea</taxon>
        <taxon>Multicrustacea</taxon>
        <taxon>Malacostraca</taxon>
        <taxon>Eumalacostraca</taxon>
        <taxon>Eucarida</taxon>
        <taxon>Decapoda</taxon>
        <taxon>Pleocyemata</taxon>
        <taxon>Anomura</taxon>
        <taxon>Galatheoidea</taxon>
        <taxon>Porcellanidae</taxon>
        <taxon>Petrolisthes</taxon>
    </lineage>
</organism>
<proteinExistence type="predicted"/>
<evidence type="ECO:0000313" key="3">
    <source>
        <dbReference type="Proteomes" id="UP001286313"/>
    </source>
</evidence>
<feature type="non-terminal residue" evidence="2">
    <location>
        <position position="48"/>
    </location>
</feature>
<comment type="caution">
    <text evidence="2">The sequence shown here is derived from an EMBL/GenBank/DDBJ whole genome shotgun (WGS) entry which is preliminary data.</text>
</comment>
<dbReference type="EMBL" id="JAWQEG010004443">
    <property type="protein sequence ID" value="KAK3861652.1"/>
    <property type="molecule type" value="Genomic_DNA"/>
</dbReference>
<name>A0AAE1K0Y0_PETCI</name>
<dbReference type="Proteomes" id="UP001286313">
    <property type="component" value="Unassembled WGS sequence"/>
</dbReference>
<sequence>ISSWSRPNHPRGVTPALKTTDVPPSSTPFPAPHHTTRRRKDIAQHGAR</sequence>
<keyword evidence="3" id="KW-1185">Reference proteome</keyword>
<feature type="region of interest" description="Disordered" evidence="1">
    <location>
        <begin position="1"/>
        <end position="48"/>
    </location>
</feature>
<gene>
    <name evidence="2" type="ORF">Pcinc_032410</name>
</gene>
<evidence type="ECO:0000313" key="2">
    <source>
        <dbReference type="EMBL" id="KAK3861652.1"/>
    </source>
</evidence>
<dbReference type="AlphaFoldDB" id="A0AAE1K0Y0"/>